<keyword evidence="3" id="KW-1185">Reference proteome</keyword>
<reference evidence="2" key="1">
    <citation type="submission" date="2022-11" db="EMBL/GenBank/DDBJ databases">
        <title>Genome Sequence of Cubamyces cubensis.</title>
        <authorList>
            <person name="Buettner E."/>
        </authorList>
    </citation>
    <scope>NUCLEOTIDE SEQUENCE</scope>
    <source>
        <strain evidence="2">MPL-01</strain>
    </source>
</reference>
<accession>A0AAD7TET9</accession>
<evidence type="ECO:0000313" key="3">
    <source>
        <dbReference type="Proteomes" id="UP001215151"/>
    </source>
</evidence>
<evidence type="ECO:0000256" key="1">
    <source>
        <dbReference type="SAM" id="MobiDB-lite"/>
    </source>
</evidence>
<dbReference type="EMBL" id="JAPEVG010000956">
    <property type="protein sequence ID" value="KAJ8454488.1"/>
    <property type="molecule type" value="Genomic_DNA"/>
</dbReference>
<comment type="caution">
    <text evidence="2">The sequence shown here is derived from an EMBL/GenBank/DDBJ whole genome shotgun (WGS) entry which is preliminary data.</text>
</comment>
<feature type="region of interest" description="Disordered" evidence="1">
    <location>
        <begin position="282"/>
        <end position="301"/>
    </location>
</feature>
<protein>
    <submittedName>
        <fullName evidence="2">Uncharacterized protein</fullName>
    </submittedName>
</protein>
<evidence type="ECO:0000313" key="2">
    <source>
        <dbReference type="EMBL" id="KAJ8454488.1"/>
    </source>
</evidence>
<dbReference type="Proteomes" id="UP001215151">
    <property type="component" value="Unassembled WGS sequence"/>
</dbReference>
<sequence>MVHVTDVPTDLWHIILPLACTDGGFTGTSFAHTCKTLYVLALPYRFYSLALSSLAHLEVFLDLVRRQPGDFRPYIAHLYISHSDHPCRRFQQSWSSMVQMTGAQRRQYRRMVEEAKTDWNARFRVAFEAILNLAAPNLRTLSVAGNCARVILYTLPKLEELAWVGPTLLPDLCDQRQPAHLAMPTGPPVTSTLPVLKRVHFIPGTSSEISPALRSLRVAANTLTHLRISNVHDSTVGAGVPLALAEALAPGACLCDDEDDYEECDDDSDSHYAREVICADNFDDDSTDDTGDNAEGDSDNIEDVGHAAQQTASFRSATLPNLTHIIVRCTPSELGRHIVFADVEPRYLELLAQEFERRGQGTRRMYVFSDRERPEDPELCWSEGLKAEWFHRIDGGRDCWECWECSVTTALLQHRLGTET</sequence>
<organism evidence="2 3">
    <name type="scientific">Trametes cubensis</name>
    <dbReference type="NCBI Taxonomy" id="1111947"/>
    <lineage>
        <taxon>Eukaryota</taxon>
        <taxon>Fungi</taxon>
        <taxon>Dikarya</taxon>
        <taxon>Basidiomycota</taxon>
        <taxon>Agaricomycotina</taxon>
        <taxon>Agaricomycetes</taxon>
        <taxon>Polyporales</taxon>
        <taxon>Polyporaceae</taxon>
        <taxon>Trametes</taxon>
    </lineage>
</organism>
<proteinExistence type="predicted"/>
<dbReference type="AlphaFoldDB" id="A0AAD7TET9"/>
<gene>
    <name evidence="2" type="ORF">ONZ51_g12996</name>
</gene>
<name>A0AAD7TET9_9APHY</name>